<dbReference type="RefSeq" id="WP_020064979.1">
    <property type="nucleotide sequence ID" value="NZ_CP015910.2"/>
</dbReference>
<dbReference type="Proteomes" id="UP000092328">
    <property type="component" value="Chromosome"/>
</dbReference>
<name>A0A3B6VSS5_BRAHO</name>
<evidence type="ECO:0000313" key="2">
    <source>
        <dbReference type="Proteomes" id="UP000092328"/>
    </source>
</evidence>
<dbReference type="KEGG" id="bhd:BHYOB78_08775"/>
<accession>A0A3B6VSS5</accession>
<reference evidence="2" key="2">
    <citation type="journal article" date="2017" name="Genome Announc.">
        <title>Correction for Mirajkar et al., Complete Genome Sequence of Brachyspira hyodysenteriae Type Strain B78 (ATCC 27164).</title>
        <authorList>
            <person name="Mirajkar N.S."/>
            <person name="Johnson T.J."/>
            <person name="Gebhart C.J."/>
        </authorList>
    </citation>
    <scope>NUCLEOTIDE SEQUENCE [LARGE SCALE GENOMIC DNA]</scope>
    <source>
        <strain evidence="2">B78</strain>
    </source>
</reference>
<dbReference type="OrthoDB" id="9788602at2"/>
<dbReference type="AlphaFoldDB" id="A0A3B6VSS5"/>
<proteinExistence type="predicted"/>
<keyword evidence="2" id="KW-1185">Reference proteome</keyword>
<sequence>MENCIKNNLPKILKDNMYKLKETSEDDSIDNNIQYMTESTIEVIDFDKVATDYKEISGINNIPKSNDALYISNDCYYFIEFKNGRLKKNIIQFNGKINGKINGEINKQQYTNQFKGYINGNLFNYIKGNIENNNHFNGYVNSKFDGHIEGINIDNNKNIKGAFKGKINAKFDGHINYINVENDLKEKIYDSIFILSNILKGFNINIPKISNNIIYILVYNKGKNPDKTIFKTIKDQSKEDTTILSFPQIDNLKNYILRDVNYLTADDFEKFIKENFIE</sequence>
<gene>
    <name evidence="1" type="ORF">BHYOB78_08775</name>
</gene>
<organism evidence="1 2">
    <name type="scientific">Brachyspira hyodysenteriae ATCC 27164</name>
    <dbReference type="NCBI Taxonomy" id="1266923"/>
    <lineage>
        <taxon>Bacteria</taxon>
        <taxon>Pseudomonadati</taxon>
        <taxon>Spirochaetota</taxon>
        <taxon>Spirochaetia</taxon>
        <taxon>Brachyspirales</taxon>
        <taxon>Brachyspiraceae</taxon>
        <taxon>Brachyspira</taxon>
    </lineage>
</organism>
<reference evidence="2" key="1">
    <citation type="journal article" date="2016" name="Genome Announc.">
        <title>Complete Genome Sequence of Brachyspira hyodysenteriae Type Strain B78 (ATCC 27164).</title>
        <authorList>
            <person name="Mirajkar N.S."/>
            <person name="Johnson T.J."/>
            <person name="Gebhart C.J."/>
        </authorList>
    </citation>
    <scope>NUCLEOTIDE SEQUENCE [LARGE SCALE GENOMIC DNA]</scope>
    <source>
        <strain evidence="2">B78</strain>
    </source>
</reference>
<dbReference type="EMBL" id="CP015910">
    <property type="protein sequence ID" value="ANN63958.1"/>
    <property type="molecule type" value="Genomic_DNA"/>
</dbReference>
<evidence type="ECO:0000313" key="1">
    <source>
        <dbReference type="EMBL" id="ANN63958.1"/>
    </source>
</evidence>
<protein>
    <submittedName>
        <fullName evidence="1">Uncharacterized protein</fullName>
    </submittedName>
</protein>